<evidence type="ECO:0000313" key="2">
    <source>
        <dbReference type="RefSeq" id="WP_028312532.1"/>
    </source>
</evidence>
<accession>A0AC36KET1</accession>
<reference evidence="2" key="5">
    <citation type="journal article" date="2023" name="Proc. Natl. Acad. Sci.">
        <title>Identification of a broadly conserved family of enzymes that hydrolyze (p)ppApp.</title>
        <authorList>
            <person name="Ahmad S."/>
            <person name="Gordon I.J."/>
            <person name="Tsang K.K."/>
            <person name="Alexei A.G."/>
            <person name="Sychantha D."/>
            <person name="Colautti J."/>
            <person name="Trilesky S.L."/>
            <person name="Kim Y."/>
            <person name="Wang B."/>
            <person name="Whitney J.C."/>
        </authorList>
    </citation>
    <scope>NUCLEOTIDE SEQUENCE</scope>
</reference>
<protein>
    <submittedName>
        <fullName evidence="2">RelA/SpoT family protein</fullName>
        <ecNumber evidence="2">2.7.6.5</ecNumber>
    </submittedName>
</protein>
<sequence>MAQSVADDAPDEAGDAQAPSGKPRKPRTPAPAAEAPREEIRSVASFAPLAETLASYLSDTDVAKVREAYRFADEAHLGQFRQSGEPYISHPIAVAELCSQWKLDAQAMIAALLHDVIEDQGVTKQELVERFGAPVAELVDGLSKLDRLKFANQQDAQAENFRKMMLAMARDVRVILIKLADRLHNMRTLGAVPSHKQRRIARETLDIYVPIAHRLGLNVIFHELQDLSFSYLYPMRYSTLRKAVLAARGNRREVVNKILGQITTALPAAGIEAQVSGREKSLYGIYRKMRDKHLSFSQVLDVYGFRVVVPRRDQCYLALGVLHGLFKPVPGKFKDLIAVPKFNGYQSLHTTLVGPFGTPVEFQIRTEEMHHVAESGVAAHWLYKDEKASVTELQQRTHTWLQSLIEVQNQTGDAGEFFEHVKVDLFPDSVYVFTPKSKIISLPRGATPLDFAYQIHTDIGNSAVGARVNGLPVSLRTELHSGDIVEVETDPHGRPNPNWLGFVRTARARFEIRHALRTTNLADSIALGESLLRQALVALEVDPRSLQPASYDKLVRTLGAKSVDEVHADIGLGRRIAAVVARRLLIATEGPTVRSGVDSDGARILIHGTEGMAIQLAPCCAPIPGDALAGYLRKGHGLVVHTRDCEQARRLRQKDPERWLDDVAWADDVQRAFDARIHIQAANERGVLGRIAAEIASSDANINRVSTDDMQLDGSIVVDATVQVTNRDHLAQVMRNLRRLPEVRRIGRARG</sequence>
<evidence type="ECO:0000313" key="1">
    <source>
        <dbReference type="Proteomes" id="UP000675920"/>
    </source>
</evidence>
<organism evidence="1 2">
    <name type="scientific">Derxia gummosa DSM 723</name>
    <dbReference type="NCBI Taxonomy" id="1121388"/>
    <lineage>
        <taxon>Bacteria</taxon>
        <taxon>Pseudomonadati</taxon>
        <taxon>Pseudomonadota</taxon>
        <taxon>Betaproteobacteria</taxon>
        <taxon>Burkholderiales</taxon>
        <taxon>Alcaligenaceae</taxon>
        <taxon>Derxia</taxon>
    </lineage>
</organism>
<dbReference type="RefSeq" id="WP_028312532.1">
    <property type="nucleotide sequence ID" value="NZ_KI519499.1"/>
</dbReference>
<dbReference type="EC" id="2.7.6.5" evidence="2"/>
<keyword evidence="1" id="KW-1185">Reference proteome</keyword>
<reference evidence="2" key="6">
    <citation type="submission" date="2025-08" db="UniProtKB">
        <authorList>
            <consortium name="RefSeq"/>
        </authorList>
    </citation>
    <scope>IDENTIFICATION</scope>
</reference>
<reference evidence="2" key="1">
    <citation type="journal article" date="1998" name="Trends Biochem. Sci.">
        <title>The HD domain defines a new superfamily of metal-dependent phosphohydrolases.</title>
        <authorList>
            <person name="Aravind L."/>
            <person name="Koonin E.V."/>
        </authorList>
    </citation>
    <scope>NUCLEOTIDE SEQUENCE</scope>
</reference>
<reference evidence="2" key="4">
    <citation type="journal article" date="2019" name="FEMS Microbiol. Rev.">
        <title>Make and break the alarmone: regulation of (p)ppGpp synthetase/hydrolase enzymes in bacteria.</title>
        <authorList>
            <person name="Ronneau S."/>
            <person name="Hallez R."/>
        </authorList>
    </citation>
    <scope>NUCLEOTIDE SEQUENCE</scope>
</reference>
<dbReference type="Proteomes" id="UP000675920">
    <property type="component" value="Unplaced"/>
</dbReference>
<reference evidence="2" key="2">
    <citation type="journal article" date="1999" name="Nucleic Acids Res.">
        <title>DNA polymerase beta-like nucleotidyltransferase superfamily: identification of three new families, classification and evolutionary history.</title>
        <authorList>
            <person name="Aravind L."/>
            <person name="Koonin E.V."/>
        </authorList>
    </citation>
    <scope>NUCLEOTIDE SEQUENCE</scope>
</reference>
<proteinExistence type="predicted"/>
<name>A0AC36KET1_9BURK</name>
<reference evidence="2" key="3">
    <citation type="journal article" date="2001" name="Curr. Opin. Struct. Biol.">
        <title>The ACT domain family.</title>
        <authorList>
            <person name="Chipman D.M."/>
            <person name="Shaanan B."/>
        </authorList>
    </citation>
    <scope>NUCLEOTIDE SEQUENCE</scope>
</reference>